<evidence type="ECO:0000313" key="1">
    <source>
        <dbReference type="EMBL" id="MBB4804648.1"/>
    </source>
</evidence>
<proteinExistence type="predicted"/>
<reference evidence="1 2" key="1">
    <citation type="submission" date="2020-08" db="EMBL/GenBank/DDBJ databases">
        <title>Functional genomics of gut bacteria from endangered species of beetles.</title>
        <authorList>
            <person name="Carlos-Shanley C."/>
        </authorList>
    </citation>
    <scope>NUCLEOTIDE SEQUENCE [LARGE SCALE GENOMIC DNA]</scope>
    <source>
        <strain evidence="1 2">S00142</strain>
    </source>
</reference>
<evidence type="ECO:0000313" key="2">
    <source>
        <dbReference type="Proteomes" id="UP000561681"/>
    </source>
</evidence>
<keyword evidence="2" id="KW-1185">Reference proteome</keyword>
<dbReference type="RefSeq" id="WP_184168066.1">
    <property type="nucleotide sequence ID" value="NZ_JACHLD010000012.1"/>
</dbReference>
<dbReference type="Proteomes" id="UP000561681">
    <property type="component" value="Unassembled WGS sequence"/>
</dbReference>
<comment type="caution">
    <text evidence="1">The sequence shown here is derived from an EMBL/GenBank/DDBJ whole genome shotgun (WGS) entry which is preliminary data.</text>
</comment>
<name>A0A7W7N989_9FLAO</name>
<dbReference type="EMBL" id="JACHLD010000012">
    <property type="protein sequence ID" value="MBB4804648.1"/>
    <property type="molecule type" value="Genomic_DNA"/>
</dbReference>
<accession>A0A7W7N989</accession>
<gene>
    <name evidence="1" type="ORF">HNP37_004745</name>
</gene>
<organism evidence="1 2">
    <name type="scientific">Flavobacterium nitrogenifigens</name>
    <dbReference type="NCBI Taxonomy" id="1617283"/>
    <lineage>
        <taxon>Bacteria</taxon>
        <taxon>Pseudomonadati</taxon>
        <taxon>Bacteroidota</taxon>
        <taxon>Flavobacteriia</taxon>
        <taxon>Flavobacteriales</taxon>
        <taxon>Flavobacteriaceae</taxon>
        <taxon>Flavobacterium</taxon>
    </lineage>
</organism>
<dbReference type="AlphaFoldDB" id="A0A7W7N989"/>
<protein>
    <submittedName>
        <fullName evidence="1">Uncharacterized protein</fullName>
    </submittedName>
</protein>
<sequence>MPLTRCSNQSGSLADFYTEWASEKNIISSNVGKTMLEVINLINVTFLKTQIYGLTSHANLLLFSEDDWTSDWYIVIKPNSFNKYCLEYKMTKENQPWENAFVTGETNSLEKFKDFIIIAMVESQGWTESEEVNELHRQIKK</sequence>